<gene>
    <name evidence="1" type="ORF">SAY86_031996</name>
</gene>
<proteinExistence type="predicted"/>
<keyword evidence="2" id="KW-1185">Reference proteome</keyword>
<comment type="caution">
    <text evidence="1">The sequence shown here is derived from an EMBL/GenBank/DDBJ whole genome shotgun (WGS) entry which is preliminary data.</text>
</comment>
<name>A0AAN7RA88_TRANT</name>
<accession>A0AAN7RA88</accession>
<organism evidence="1 2">
    <name type="scientific">Trapa natans</name>
    <name type="common">Water chestnut</name>
    <dbReference type="NCBI Taxonomy" id="22666"/>
    <lineage>
        <taxon>Eukaryota</taxon>
        <taxon>Viridiplantae</taxon>
        <taxon>Streptophyta</taxon>
        <taxon>Embryophyta</taxon>
        <taxon>Tracheophyta</taxon>
        <taxon>Spermatophyta</taxon>
        <taxon>Magnoliopsida</taxon>
        <taxon>eudicotyledons</taxon>
        <taxon>Gunneridae</taxon>
        <taxon>Pentapetalae</taxon>
        <taxon>rosids</taxon>
        <taxon>malvids</taxon>
        <taxon>Myrtales</taxon>
        <taxon>Lythraceae</taxon>
        <taxon>Trapa</taxon>
    </lineage>
</organism>
<reference evidence="1 2" key="1">
    <citation type="journal article" date="2023" name="Hortic Res">
        <title>Pangenome of water caltrop reveals structural variations and asymmetric subgenome divergence after allopolyploidization.</title>
        <authorList>
            <person name="Zhang X."/>
            <person name="Chen Y."/>
            <person name="Wang L."/>
            <person name="Yuan Y."/>
            <person name="Fang M."/>
            <person name="Shi L."/>
            <person name="Lu R."/>
            <person name="Comes H.P."/>
            <person name="Ma Y."/>
            <person name="Chen Y."/>
            <person name="Huang G."/>
            <person name="Zhou Y."/>
            <person name="Zheng Z."/>
            <person name="Qiu Y."/>
        </authorList>
    </citation>
    <scope>NUCLEOTIDE SEQUENCE [LARGE SCALE GENOMIC DNA]</scope>
    <source>
        <strain evidence="1">F231</strain>
    </source>
</reference>
<evidence type="ECO:0000313" key="2">
    <source>
        <dbReference type="Proteomes" id="UP001346149"/>
    </source>
</evidence>
<dbReference type="Proteomes" id="UP001346149">
    <property type="component" value="Unassembled WGS sequence"/>
</dbReference>
<protein>
    <submittedName>
        <fullName evidence="1">Uncharacterized protein</fullName>
    </submittedName>
</protein>
<dbReference type="AlphaFoldDB" id="A0AAN7RA88"/>
<dbReference type="EMBL" id="JAXQNO010000009">
    <property type="protein sequence ID" value="KAK4791583.1"/>
    <property type="molecule type" value="Genomic_DNA"/>
</dbReference>
<sequence>MERREYSLTGEEDLQSRRSRTILIGSARSYRRLGLFIWEYYDRQNMEINTIRDAFERLTMKQKLCRSMTREGIEAFRQETQSSIERLQCGHESHCKAVPDELKNTLKSISLLAQLEARYRELTASLSKYAKLLEKSFNLDISKAYRNVDPDIDTISQIIGSHLYREGLFEMKPEHVPDSGISEIPGSEASLKMGQGKLL</sequence>
<evidence type="ECO:0000313" key="1">
    <source>
        <dbReference type="EMBL" id="KAK4791583.1"/>
    </source>
</evidence>